<dbReference type="Proteomes" id="UP000468928">
    <property type="component" value="Unassembled WGS sequence"/>
</dbReference>
<comment type="caution">
    <text evidence="2">The sequence shown here is derived from an EMBL/GenBank/DDBJ whole genome shotgun (WGS) entry which is preliminary data.</text>
</comment>
<dbReference type="Pfam" id="PF12697">
    <property type="entry name" value="Abhydrolase_6"/>
    <property type="match status" value="1"/>
</dbReference>
<name>A0A6P1D2K6_9NOCA</name>
<dbReference type="Gene3D" id="3.40.50.1820">
    <property type="entry name" value="alpha/beta hydrolase"/>
    <property type="match status" value="1"/>
</dbReference>
<evidence type="ECO:0000313" key="2">
    <source>
        <dbReference type="EMBL" id="NEW43739.1"/>
    </source>
</evidence>
<organism evidence="2 4">
    <name type="scientific">Nocardia cyriacigeorgica</name>
    <dbReference type="NCBI Taxonomy" id="135487"/>
    <lineage>
        <taxon>Bacteria</taxon>
        <taxon>Bacillati</taxon>
        <taxon>Actinomycetota</taxon>
        <taxon>Actinomycetes</taxon>
        <taxon>Mycobacteriales</taxon>
        <taxon>Nocardiaceae</taxon>
        <taxon>Nocardia</taxon>
    </lineage>
</organism>
<dbReference type="InterPro" id="IPR000073">
    <property type="entry name" value="AB_hydrolase_1"/>
</dbReference>
<keyword evidence="5" id="KW-1185">Reference proteome</keyword>
<dbReference type="EMBL" id="JAAGUX010000003">
    <property type="protein sequence ID" value="NEW54690.1"/>
    <property type="molecule type" value="Genomic_DNA"/>
</dbReference>
<accession>A0A6P1D2K6</accession>
<dbReference type="EMBL" id="JAAGUZ010000008">
    <property type="protein sequence ID" value="NEW43739.1"/>
    <property type="molecule type" value="Genomic_DNA"/>
</dbReference>
<evidence type="ECO:0000259" key="1">
    <source>
        <dbReference type="Pfam" id="PF12697"/>
    </source>
</evidence>
<proteinExistence type="predicted"/>
<dbReference type="AlphaFoldDB" id="A0A6P1D2K6"/>
<gene>
    <name evidence="2" type="ORF">GV789_04595</name>
    <name evidence="3" type="ORF">GV794_03270</name>
</gene>
<evidence type="ECO:0000313" key="5">
    <source>
        <dbReference type="Proteomes" id="UP000470876"/>
    </source>
</evidence>
<sequence>MFDSPTPAVVVGLPGTGSDAHFARRAFGPACAERGLELIAVEPDPRAVVESYFAALDAAAHRGPVLAAGISLGAAVAIEWASSRPDAAAGVLAALPAWTGPDSGGCPAAVSAASTAAALRADGLEEVVARMRAGSPAWLGDALDRSWRSQWPYLPEALEEAAAYKWPEPQRLETVTTPVAVIGALDDPVHPWPVAQEWARLIPDSVLTELTLDELGADPAIVGRLGLDALGRARR</sequence>
<evidence type="ECO:0000313" key="4">
    <source>
        <dbReference type="Proteomes" id="UP000468928"/>
    </source>
</evidence>
<dbReference type="GO" id="GO:0016787">
    <property type="term" value="F:hydrolase activity"/>
    <property type="evidence" value="ECO:0007669"/>
    <property type="project" value="UniProtKB-KW"/>
</dbReference>
<dbReference type="SUPFAM" id="SSF53474">
    <property type="entry name" value="alpha/beta-Hydrolases"/>
    <property type="match status" value="1"/>
</dbReference>
<keyword evidence="2" id="KW-0378">Hydrolase</keyword>
<dbReference type="RefSeq" id="WP_163823133.1">
    <property type="nucleotide sequence ID" value="NZ_JAAGUX010000003.1"/>
</dbReference>
<dbReference type="InterPro" id="IPR029058">
    <property type="entry name" value="AB_hydrolase_fold"/>
</dbReference>
<reference evidence="4 5" key="1">
    <citation type="submission" date="2020-01" db="EMBL/GenBank/DDBJ databases">
        <title>Genetics and antimicrobial susceptibilities of Nocardia species isolated from the soil; a comparison with species isolated from humans.</title>
        <authorList>
            <person name="Carrasco G."/>
            <person name="Monzon S."/>
            <person name="Sansegundo M."/>
            <person name="Garcia E."/>
            <person name="Garrido N."/>
            <person name="Medina M.J."/>
            <person name="Villalon P."/>
            <person name="Ramirez-Arocha A.C."/>
            <person name="Jimenez P."/>
            <person name="Cuesta I."/>
            <person name="Valdezate S."/>
        </authorList>
    </citation>
    <scope>NUCLEOTIDE SEQUENCE [LARGE SCALE GENOMIC DNA]</scope>
    <source>
        <strain evidence="2 4">CNM20110639</strain>
        <strain evidence="3 5">CNM20110649</strain>
    </source>
</reference>
<protein>
    <submittedName>
        <fullName evidence="2">Alpha/beta hydrolase</fullName>
    </submittedName>
</protein>
<dbReference type="Proteomes" id="UP000470876">
    <property type="component" value="Unassembled WGS sequence"/>
</dbReference>
<feature type="domain" description="AB hydrolase-1" evidence="1">
    <location>
        <begin position="10"/>
        <end position="204"/>
    </location>
</feature>
<evidence type="ECO:0000313" key="3">
    <source>
        <dbReference type="EMBL" id="NEW54690.1"/>
    </source>
</evidence>